<proteinExistence type="predicted"/>
<organism evidence="1">
    <name type="scientific">Anguilla anguilla</name>
    <name type="common">European freshwater eel</name>
    <name type="synonym">Muraena anguilla</name>
    <dbReference type="NCBI Taxonomy" id="7936"/>
    <lineage>
        <taxon>Eukaryota</taxon>
        <taxon>Metazoa</taxon>
        <taxon>Chordata</taxon>
        <taxon>Craniata</taxon>
        <taxon>Vertebrata</taxon>
        <taxon>Euteleostomi</taxon>
        <taxon>Actinopterygii</taxon>
        <taxon>Neopterygii</taxon>
        <taxon>Teleostei</taxon>
        <taxon>Anguilliformes</taxon>
        <taxon>Anguillidae</taxon>
        <taxon>Anguilla</taxon>
    </lineage>
</organism>
<accession>A0A0E9W892</accession>
<reference evidence="1" key="2">
    <citation type="journal article" date="2015" name="Fish Shellfish Immunol.">
        <title>Early steps in the European eel (Anguilla anguilla)-Vibrio vulnificus interaction in the gills: Role of the RtxA13 toxin.</title>
        <authorList>
            <person name="Callol A."/>
            <person name="Pajuelo D."/>
            <person name="Ebbesson L."/>
            <person name="Teles M."/>
            <person name="MacKenzie S."/>
            <person name="Amaro C."/>
        </authorList>
    </citation>
    <scope>NUCLEOTIDE SEQUENCE</scope>
</reference>
<protein>
    <submittedName>
        <fullName evidence="1">Uncharacterized protein</fullName>
    </submittedName>
</protein>
<dbReference type="AlphaFoldDB" id="A0A0E9W892"/>
<dbReference type="EMBL" id="GBXM01021995">
    <property type="protein sequence ID" value="JAH86582.1"/>
    <property type="molecule type" value="Transcribed_RNA"/>
</dbReference>
<evidence type="ECO:0000313" key="1">
    <source>
        <dbReference type="EMBL" id="JAH86582.1"/>
    </source>
</evidence>
<name>A0A0E9W892_ANGAN</name>
<sequence>MQLNTVLELDPSILLCLSHPLLCTCCICLEF</sequence>
<reference evidence="1" key="1">
    <citation type="submission" date="2014-11" db="EMBL/GenBank/DDBJ databases">
        <authorList>
            <person name="Amaro Gonzalez C."/>
        </authorList>
    </citation>
    <scope>NUCLEOTIDE SEQUENCE</scope>
</reference>